<dbReference type="EMBL" id="JAUQTB010000018">
    <property type="protein sequence ID" value="MDO7908583.1"/>
    <property type="molecule type" value="Genomic_DNA"/>
</dbReference>
<keyword evidence="1" id="KW-0175">Coiled coil</keyword>
<organism evidence="3 4">
    <name type="scientific">Paenibacillus lacisoli</name>
    <dbReference type="NCBI Taxonomy" id="3064525"/>
    <lineage>
        <taxon>Bacteria</taxon>
        <taxon>Bacillati</taxon>
        <taxon>Bacillota</taxon>
        <taxon>Bacilli</taxon>
        <taxon>Bacillales</taxon>
        <taxon>Paenibacillaceae</taxon>
        <taxon>Paenibacillus</taxon>
    </lineage>
</organism>
<sequence length="109" mass="12286">MRASSVRSQSSSSITKYAGGRRRIMIWLVSMLLFAGWAACTFFSQSSQLEDKKAKLAKQEQDKAEMQQAVKQLQYEVGRLQDSEYIGQLVRSKYGMYKPGEVPILGGNK</sequence>
<protein>
    <submittedName>
        <fullName evidence="3">Septum formation initiator family protein</fullName>
    </submittedName>
</protein>
<evidence type="ECO:0000256" key="2">
    <source>
        <dbReference type="SAM" id="Phobius"/>
    </source>
</evidence>
<keyword evidence="2" id="KW-0472">Membrane</keyword>
<evidence type="ECO:0000256" key="1">
    <source>
        <dbReference type="SAM" id="Coils"/>
    </source>
</evidence>
<dbReference type="Pfam" id="PF04977">
    <property type="entry name" value="DivIC"/>
    <property type="match status" value="1"/>
</dbReference>
<proteinExistence type="predicted"/>
<keyword evidence="2" id="KW-1133">Transmembrane helix</keyword>
<keyword evidence="2" id="KW-0812">Transmembrane</keyword>
<keyword evidence="4" id="KW-1185">Reference proteome</keyword>
<accession>A0ABT9CH22</accession>
<evidence type="ECO:0000313" key="4">
    <source>
        <dbReference type="Proteomes" id="UP001240171"/>
    </source>
</evidence>
<reference evidence="3 4" key="1">
    <citation type="submission" date="2023-07" db="EMBL/GenBank/DDBJ databases">
        <title>Paenibacillus sp. JX-17 nov. isolated from soil.</title>
        <authorList>
            <person name="Wan Y."/>
            <person name="Liu B."/>
        </authorList>
    </citation>
    <scope>NUCLEOTIDE SEQUENCE [LARGE SCALE GENOMIC DNA]</scope>
    <source>
        <strain evidence="3 4">JX-17</strain>
    </source>
</reference>
<dbReference type="InterPro" id="IPR007060">
    <property type="entry name" value="FtsL/DivIC"/>
</dbReference>
<comment type="caution">
    <text evidence="3">The sequence shown here is derived from an EMBL/GenBank/DDBJ whole genome shotgun (WGS) entry which is preliminary data.</text>
</comment>
<dbReference type="Proteomes" id="UP001240171">
    <property type="component" value="Unassembled WGS sequence"/>
</dbReference>
<feature type="transmembrane region" description="Helical" evidence="2">
    <location>
        <begin position="24"/>
        <end position="44"/>
    </location>
</feature>
<dbReference type="RefSeq" id="WP_305025805.1">
    <property type="nucleotide sequence ID" value="NZ_JAUQTB010000018.1"/>
</dbReference>
<gene>
    <name evidence="3" type="ORF">Q5741_19525</name>
</gene>
<evidence type="ECO:0000313" key="3">
    <source>
        <dbReference type="EMBL" id="MDO7908583.1"/>
    </source>
</evidence>
<feature type="coiled-coil region" evidence="1">
    <location>
        <begin position="49"/>
        <end position="83"/>
    </location>
</feature>
<name>A0ABT9CH22_9BACL</name>